<dbReference type="Proteomes" id="UP000037923">
    <property type="component" value="Unassembled WGS sequence"/>
</dbReference>
<feature type="compositionally biased region" description="Basic and acidic residues" evidence="1">
    <location>
        <begin position="220"/>
        <end position="237"/>
    </location>
</feature>
<dbReference type="PANTHER" id="PTHR12771">
    <property type="entry name" value="ENGULFMENT AND CELL MOTILITY"/>
    <property type="match status" value="1"/>
</dbReference>
<feature type="compositionally biased region" description="Basic and acidic residues" evidence="1">
    <location>
        <begin position="94"/>
        <end position="105"/>
    </location>
</feature>
<feature type="region of interest" description="Disordered" evidence="1">
    <location>
        <begin position="15"/>
        <end position="250"/>
    </location>
</feature>
<feature type="domain" description="ELMO" evidence="2">
    <location>
        <begin position="714"/>
        <end position="931"/>
    </location>
</feature>
<feature type="region of interest" description="Disordered" evidence="1">
    <location>
        <begin position="350"/>
        <end position="378"/>
    </location>
</feature>
<dbReference type="OMA" id="CECYVGA"/>
<gene>
    <name evidence="3" type="ORF">ABB37_05080</name>
</gene>
<dbReference type="RefSeq" id="XP_015658508.1">
    <property type="nucleotide sequence ID" value="XM_015802992.1"/>
</dbReference>
<evidence type="ECO:0000313" key="4">
    <source>
        <dbReference type="Proteomes" id="UP000037923"/>
    </source>
</evidence>
<dbReference type="EMBL" id="LGTL01000009">
    <property type="protein sequence ID" value="KPA80069.1"/>
    <property type="molecule type" value="Genomic_DNA"/>
</dbReference>
<dbReference type="OrthoDB" id="266227at2759"/>
<dbReference type="PROSITE" id="PS51335">
    <property type="entry name" value="ELMO"/>
    <property type="match status" value="1"/>
</dbReference>
<dbReference type="PANTHER" id="PTHR12771:SF2">
    <property type="entry name" value="ELMO DOMAIN-CONTAINING PROTEIN 3"/>
    <property type="match status" value="1"/>
</dbReference>
<accession>A0A0M9G157</accession>
<feature type="compositionally biased region" description="Low complexity" evidence="1">
    <location>
        <begin position="559"/>
        <end position="568"/>
    </location>
</feature>
<evidence type="ECO:0000256" key="1">
    <source>
        <dbReference type="SAM" id="MobiDB-lite"/>
    </source>
</evidence>
<protein>
    <recommendedName>
        <fullName evidence="2">ELMO domain-containing protein</fullName>
    </recommendedName>
</protein>
<feature type="compositionally biased region" description="Low complexity" evidence="1">
    <location>
        <begin position="151"/>
        <end position="160"/>
    </location>
</feature>
<comment type="caution">
    <text evidence="3">The sequence shown here is derived from an EMBL/GenBank/DDBJ whole genome shotgun (WGS) entry which is preliminary data.</text>
</comment>
<feature type="compositionally biased region" description="Polar residues" evidence="1">
    <location>
        <begin position="239"/>
        <end position="250"/>
    </location>
</feature>
<feature type="region of interest" description="Disordered" evidence="1">
    <location>
        <begin position="267"/>
        <end position="320"/>
    </location>
</feature>
<dbReference type="Pfam" id="PF04727">
    <property type="entry name" value="ELMO_CED12"/>
    <property type="match status" value="1"/>
</dbReference>
<name>A0A0M9G157_LEPPY</name>
<dbReference type="VEuPathDB" id="TriTrypDB:LpyrH10_09_1800"/>
<feature type="compositionally biased region" description="Low complexity" evidence="1">
    <location>
        <begin position="23"/>
        <end position="32"/>
    </location>
</feature>
<feature type="compositionally biased region" description="Low complexity" evidence="1">
    <location>
        <begin position="360"/>
        <end position="371"/>
    </location>
</feature>
<sequence length="966" mass="100588">MSFLHKNDVLKEYRRQHREEVAARQAADNAAAVGTHHSSNDINDDEFPDVDAFQVVGGSSSASPTYVRPSPQASVMSVMGEGSSGGTSTTNPDLHFRAREERGKAGDANGKQRPSPLAVRASPHDDDGADAAAGDTSTDVDGHGRQRGTGSSKAASSVKSIKTGHDGAGLDSNITDNGADEFVSMDHYSPPLAPPSRTVRPNANAAGLAAVPQGVPVPRSRSDLTGEEDRATKDIHLHSSGTDPAVSPTTLTTGVETFLSATDVADGANATGGPSFRVTGGTAVQGTQKSNAKSNNSSAARVLNSPGGLPLSPASSKPHSPTSFMALPLSLPMDQLNAAHAAQGMLRVDANHGPTNVDVSSSSSSEAPSESNGRSHQIKKHLSLLSEEAVGKLSVNMTNNSIEGDTLLTGESPGIGRLDVSDTLLQPPTSILSEPSTLDTSTANLASLRNRSHARKAAERQSSAGRLPPQGRGGLAVQMPPPPRDASTVAGADSAKDAEDDVFSRASAAEYVDGAGSADHFGPVSANSRAAVGPSHLLSFSGIAGTFPRIGDDEDVDVDPSSTVTDPTGRVPLTMQPITFYEAYAELTREMKRGVAAAKDRAHGGKPSAPTPFVAHPAPQNASVKRRSKTGLLASLMRCCSPQESDVRTRQPPAYARAGADLDRVGADSAQAGENAASSAVAAAAVTSDAGAAESALQVVHFLKSLPLSLQNSVHRRVLSTVFNILTDQVPWPHLRQKAADPARLTPPSSMRSVRWELIGFQGSNPATDVRATGVLGVLQLLYLVDYYPVFAKRLWDLCQNPSGVKPPAGGEAAFTPPRAPAKVSNELPFVLVCFNFTALVLDAADQHLLDAEIAKAEGALLAPVVPVVAMAGCNKPEAHLAASPGMFVCCEAFVGALALFGEAWCDRRRVERRALSSLPPLSRPSIAAFGEVKAKLCAQVLKKNGATLLRDAVERVRGEALLGFE</sequence>
<feature type="compositionally biased region" description="Polar residues" evidence="1">
    <location>
        <begin position="423"/>
        <end position="438"/>
    </location>
</feature>
<feature type="region of interest" description="Disordered" evidence="1">
    <location>
        <begin position="450"/>
        <end position="500"/>
    </location>
</feature>
<dbReference type="RefSeq" id="XP_015658506.1">
    <property type="nucleotide sequence ID" value="XM_015802990.1"/>
</dbReference>
<evidence type="ECO:0000259" key="2">
    <source>
        <dbReference type="PROSITE" id="PS51335"/>
    </source>
</evidence>
<keyword evidence="4" id="KW-1185">Reference proteome</keyword>
<feature type="region of interest" description="Disordered" evidence="1">
    <location>
        <begin position="601"/>
        <end position="625"/>
    </location>
</feature>
<feature type="region of interest" description="Disordered" evidence="1">
    <location>
        <begin position="419"/>
        <end position="438"/>
    </location>
</feature>
<organism evidence="3 4">
    <name type="scientific">Leptomonas pyrrhocoris</name>
    <name type="common">Firebug parasite</name>
    <dbReference type="NCBI Taxonomy" id="157538"/>
    <lineage>
        <taxon>Eukaryota</taxon>
        <taxon>Discoba</taxon>
        <taxon>Euglenozoa</taxon>
        <taxon>Kinetoplastea</taxon>
        <taxon>Metakinetoplastina</taxon>
        <taxon>Trypanosomatida</taxon>
        <taxon>Trypanosomatidae</taxon>
        <taxon>Leishmaniinae</taxon>
        <taxon>Leptomonas</taxon>
    </lineage>
</organism>
<feature type="compositionally biased region" description="Low complexity" evidence="1">
    <location>
        <begin position="289"/>
        <end position="318"/>
    </location>
</feature>
<dbReference type="RefSeq" id="XP_015658507.1">
    <property type="nucleotide sequence ID" value="XM_015802991.1"/>
</dbReference>
<dbReference type="EMBL" id="LGTL01000009">
    <property type="protein sequence ID" value="KPA80067.1"/>
    <property type="molecule type" value="Genomic_DNA"/>
</dbReference>
<proteinExistence type="predicted"/>
<dbReference type="GeneID" id="26905371"/>
<dbReference type="AlphaFoldDB" id="A0A0M9G157"/>
<dbReference type="InterPro" id="IPR006816">
    <property type="entry name" value="ELMO_dom"/>
</dbReference>
<dbReference type="InterPro" id="IPR050868">
    <property type="entry name" value="ELMO_domain-containing"/>
</dbReference>
<reference evidence="3 4" key="1">
    <citation type="submission" date="2015-07" db="EMBL/GenBank/DDBJ databases">
        <title>High-quality genome of monoxenous trypanosomatid Leptomonas pyrrhocoris.</title>
        <authorList>
            <person name="Flegontov P."/>
            <person name="Butenko A."/>
            <person name="Firsov S."/>
            <person name="Vlcek C."/>
            <person name="Logacheva M.D."/>
            <person name="Field M."/>
            <person name="Filatov D."/>
            <person name="Flegontova O."/>
            <person name="Gerasimov E."/>
            <person name="Jackson A.P."/>
            <person name="Kelly S."/>
            <person name="Opperdoes F."/>
            <person name="O'Reilly A."/>
            <person name="Votypka J."/>
            <person name="Yurchenko V."/>
            <person name="Lukes J."/>
        </authorList>
    </citation>
    <scope>NUCLEOTIDE SEQUENCE [LARGE SCALE GENOMIC DNA]</scope>
    <source>
        <strain evidence="3">H10</strain>
    </source>
</reference>
<dbReference type="EMBL" id="LGTL01000009">
    <property type="protein sequence ID" value="KPA80068.1"/>
    <property type="molecule type" value="Genomic_DNA"/>
</dbReference>
<feature type="region of interest" description="Disordered" evidence="1">
    <location>
        <begin position="551"/>
        <end position="570"/>
    </location>
</feature>
<evidence type="ECO:0000313" key="3">
    <source>
        <dbReference type="EMBL" id="KPA80067.1"/>
    </source>
</evidence>